<dbReference type="InterPro" id="IPR046848">
    <property type="entry name" value="E_motif"/>
</dbReference>
<dbReference type="Proteomes" id="UP000626092">
    <property type="component" value="Unassembled WGS sequence"/>
</dbReference>
<keyword evidence="3" id="KW-0378">Hydrolase</keyword>
<evidence type="ECO:0000259" key="6">
    <source>
        <dbReference type="SMART" id="SM00487"/>
    </source>
</evidence>
<dbReference type="FunFam" id="1.25.40.10:FF:000184">
    <property type="entry name" value="Pentatricopeptide repeat-containing protein, chloroplastic"/>
    <property type="match status" value="1"/>
</dbReference>
<reference evidence="7" key="1">
    <citation type="submission" date="2019-11" db="EMBL/GenBank/DDBJ databases">
        <authorList>
            <person name="Liu Y."/>
            <person name="Hou J."/>
            <person name="Li T.-Q."/>
            <person name="Guan C.-H."/>
            <person name="Wu X."/>
            <person name="Wu H.-Z."/>
            <person name="Ling F."/>
            <person name="Zhang R."/>
            <person name="Shi X.-G."/>
            <person name="Ren J.-P."/>
            <person name="Chen E.-F."/>
            <person name="Sun J.-M."/>
        </authorList>
    </citation>
    <scope>NUCLEOTIDE SEQUENCE</scope>
    <source>
        <strain evidence="7">Adult_tree_wgs_1</strain>
        <tissue evidence="7">Leaves</tissue>
    </source>
</reference>
<evidence type="ECO:0000256" key="3">
    <source>
        <dbReference type="ARBA" id="ARBA00022801"/>
    </source>
</evidence>
<dbReference type="Gene3D" id="3.60.10.10">
    <property type="entry name" value="Endonuclease/exonuclease/phosphatase"/>
    <property type="match status" value="1"/>
</dbReference>
<dbReference type="Gene3D" id="3.40.50.10810">
    <property type="entry name" value="Tandem AAA-ATPase domain"/>
    <property type="match status" value="1"/>
</dbReference>
<dbReference type="Pfam" id="PF01535">
    <property type="entry name" value="PPR"/>
    <property type="match status" value="1"/>
</dbReference>
<evidence type="ECO:0000313" key="7">
    <source>
        <dbReference type="EMBL" id="KAF7136082.1"/>
    </source>
</evidence>
<evidence type="ECO:0000256" key="1">
    <source>
        <dbReference type="ARBA" id="ARBA00006643"/>
    </source>
</evidence>
<dbReference type="InterPro" id="IPR000330">
    <property type="entry name" value="SNF2_N"/>
</dbReference>
<dbReference type="Pfam" id="PF14432">
    <property type="entry name" value="DYW_deaminase"/>
    <property type="match status" value="1"/>
</dbReference>
<dbReference type="EMBL" id="WJXA01000008">
    <property type="protein sequence ID" value="KAF7136082.1"/>
    <property type="molecule type" value="Genomic_DNA"/>
</dbReference>
<dbReference type="GO" id="GO:0031297">
    <property type="term" value="P:replication fork processing"/>
    <property type="evidence" value="ECO:0007669"/>
    <property type="project" value="TreeGrafter"/>
</dbReference>
<organism evidence="7 8">
    <name type="scientific">Rhododendron simsii</name>
    <name type="common">Sims's rhododendron</name>
    <dbReference type="NCBI Taxonomy" id="118357"/>
    <lineage>
        <taxon>Eukaryota</taxon>
        <taxon>Viridiplantae</taxon>
        <taxon>Streptophyta</taxon>
        <taxon>Embryophyta</taxon>
        <taxon>Tracheophyta</taxon>
        <taxon>Spermatophyta</taxon>
        <taxon>Magnoliopsida</taxon>
        <taxon>eudicotyledons</taxon>
        <taxon>Gunneridae</taxon>
        <taxon>Pentapetalae</taxon>
        <taxon>asterids</taxon>
        <taxon>Ericales</taxon>
        <taxon>Ericaceae</taxon>
        <taxon>Ericoideae</taxon>
        <taxon>Rhodoreae</taxon>
        <taxon>Rhododendron</taxon>
    </lineage>
</organism>
<dbReference type="CDD" id="cd18793">
    <property type="entry name" value="SF2_C_SNF"/>
    <property type="match status" value="1"/>
</dbReference>
<dbReference type="PANTHER" id="PTHR45766">
    <property type="entry name" value="DNA ANNEALING HELICASE AND ENDONUCLEASE ZRANB3 FAMILY MEMBER"/>
    <property type="match status" value="1"/>
</dbReference>
<dbReference type="InterPro" id="IPR002885">
    <property type="entry name" value="PPR_rpt"/>
</dbReference>
<dbReference type="GO" id="GO:0008270">
    <property type="term" value="F:zinc ion binding"/>
    <property type="evidence" value="ECO:0007669"/>
    <property type="project" value="InterPro"/>
</dbReference>
<feature type="region of interest" description="Disordered" evidence="5">
    <location>
        <begin position="588"/>
        <end position="618"/>
    </location>
</feature>
<dbReference type="InterPro" id="IPR014001">
    <property type="entry name" value="Helicase_ATP-bd"/>
</dbReference>
<dbReference type="GO" id="GO:0006281">
    <property type="term" value="P:DNA repair"/>
    <property type="evidence" value="ECO:0007669"/>
    <property type="project" value="TreeGrafter"/>
</dbReference>
<dbReference type="SMART" id="SM00487">
    <property type="entry name" value="DEXDc"/>
    <property type="match status" value="1"/>
</dbReference>
<dbReference type="GO" id="GO:0043596">
    <property type="term" value="C:nuclear replication fork"/>
    <property type="evidence" value="ECO:0007669"/>
    <property type="project" value="TreeGrafter"/>
</dbReference>
<keyword evidence="8" id="KW-1185">Reference proteome</keyword>
<dbReference type="PROSITE" id="PS51375">
    <property type="entry name" value="PPR"/>
    <property type="match status" value="1"/>
</dbReference>
<evidence type="ECO:0000256" key="5">
    <source>
        <dbReference type="SAM" id="MobiDB-lite"/>
    </source>
</evidence>
<feature type="repeat" description="PPR" evidence="4">
    <location>
        <begin position="75"/>
        <end position="109"/>
    </location>
</feature>
<dbReference type="Pfam" id="PF20431">
    <property type="entry name" value="E_motif"/>
    <property type="match status" value="1"/>
</dbReference>
<dbReference type="OrthoDB" id="2801544at2759"/>
<dbReference type="NCBIfam" id="TIGR00756">
    <property type="entry name" value="PPR"/>
    <property type="match status" value="1"/>
</dbReference>
<dbReference type="InterPro" id="IPR038718">
    <property type="entry name" value="SNF2-like_sf"/>
</dbReference>
<dbReference type="SUPFAM" id="SSF56219">
    <property type="entry name" value="DNase I-like"/>
    <property type="match status" value="1"/>
</dbReference>
<comment type="caution">
    <text evidence="7">The sequence shown here is derived from an EMBL/GenBank/DDBJ whole genome shotgun (WGS) entry which is preliminary data.</text>
</comment>
<feature type="region of interest" description="Disordered" evidence="5">
    <location>
        <begin position="1275"/>
        <end position="1301"/>
    </location>
</feature>
<dbReference type="Gene3D" id="3.40.50.300">
    <property type="entry name" value="P-loop containing nucleotide triphosphate hydrolases"/>
    <property type="match status" value="1"/>
</dbReference>
<proteinExistence type="inferred from homology"/>
<gene>
    <name evidence="7" type="ORF">RHSIM_Rhsim08G0149800</name>
</gene>
<dbReference type="Pfam" id="PF13041">
    <property type="entry name" value="PPR_2"/>
    <property type="match status" value="1"/>
</dbReference>
<dbReference type="InterPro" id="IPR036691">
    <property type="entry name" value="Endo/exonu/phosph_ase_sf"/>
</dbReference>
<dbReference type="SUPFAM" id="SSF52540">
    <property type="entry name" value="P-loop containing nucleoside triphosphate hydrolases"/>
    <property type="match status" value="2"/>
</dbReference>
<dbReference type="GO" id="GO:0004520">
    <property type="term" value="F:DNA endonuclease activity"/>
    <property type="evidence" value="ECO:0007669"/>
    <property type="project" value="TreeGrafter"/>
</dbReference>
<dbReference type="GO" id="GO:0005524">
    <property type="term" value="F:ATP binding"/>
    <property type="evidence" value="ECO:0007669"/>
    <property type="project" value="InterPro"/>
</dbReference>
<protein>
    <recommendedName>
        <fullName evidence="6">Helicase ATP-binding domain-containing protein</fullName>
    </recommendedName>
</protein>
<feature type="compositionally biased region" description="Basic and acidic residues" evidence="5">
    <location>
        <begin position="1469"/>
        <end position="1481"/>
    </location>
</feature>
<feature type="domain" description="Helicase ATP-binding" evidence="6">
    <location>
        <begin position="745"/>
        <end position="1052"/>
    </location>
</feature>
<feature type="compositionally biased region" description="Pro residues" evidence="5">
    <location>
        <begin position="607"/>
        <end position="616"/>
    </location>
</feature>
<accession>A0A834GN56</accession>
<dbReference type="GO" id="GO:0016787">
    <property type="term" value="F:hydrolase activity"/>
    <property type="evidence" value="ECO:0007669"/>
    <property type="project" value="UniProtKB-KW"/>
</dbReference>
<dbReference type="Pfam" id="PF00271">
    <property type="entry name" value="Helicase_C"/>
    <property type="match status" value="1"/>
</dbReference>
<evidence type="ECO:0000256" key="4">
    <source>
        <dbReference type="PROSITE-ProRule" id="PRU00708"/>
    </source>
</evidence>
<dbReference type="Gene3D" id="1.25.40.10">
    <property type="entry name" value="Tetratricopeptide repeat domain"/>
    <property type="match status" value="2"/>
</dbReference>
<dbReference type="PANTHER" id="PTHR45766:SF5">
    <property type="entry name" value="SNF2 DOMAIN-CONTAINING PROTEIN _ HELICASE DOMAIN-CONTAINING PROTEIN _ HNH ENDONUCLEASE DOMAIN-CONTAINING PROTEIN"/>
    <property type="match status" value="1"/>
</dbReference>
<sequence length="1801" mass="203178">MQAAGAQPSEVTMVGVLSACAHLGALDQGKWIHDYIVCNRLQLNVFVGTALIDMYDKCGVVDEAEKVFGAIREKNVYTWNVLISGCAMNGQGEAVLQGFDKMILENIRPDEVTFLGILCACSHQGFIDVGRRHFISMKEEYNLKPRIEHYGCMVDLLGRAGFLDEAQELIHTMNMKPDPIIWRALFGACRIHGHTQLGEFAIKNLIELKLNNGENYVLLSNSYARDHKWSQVGEVREMMNYRGIRKVPGCSSIEIENVVYEFVVSTLMEKGYEELFKMLVDMKKELKVVGYATYTDMVSNDIEEEEKENTMYHSEKLALAFGLLIKSSPDMTLRIVKNLRICQDCHQFFKLVSLLYRRDIALRDRNRFHHFSGGTCSAYVDPCGRAGGIWIVWDTSKVSLNITHASSQAIHSEITKDGFEDWVLSTVYASPNPRNRDILWEGMETQAHSSIKPWLVAGDVNDTLNSSEGRSFAVDSSSSQRRKFAGHVNNCNLVDLGFSGPKFTWNNGRQGMANVQKRLDRALCNEEWRNLFPEAQKMEMTEEQRQRAESNRLAALAKRKALAESSSAINQQDPWRLFKCRKISTDHHATAISRPKHPPSSFADPSFPKPQSPASPPEKFRARLEICSPDSFSVAPDAVEGFAYPGEAACLEKLSDCLSNVVLVHYTQNHGGGKACVYKLGDYDSVLRCLKNYKGVEIEEIPWGTLNVVGRLSHSLTEGRWLPCRPEQLSNERVDEYIGKLPKMLLDALMPFQLEGVRFGLQRGGRCLIADEMGLGKTLQAIAIACCFMTEGPVLVVCPAILRFSWAEELERWLPFCSPADFHLGDGIGLSVRQKMRSCFSVTWGMCWWLWCCYEWHLALRVMDNGVEDGDHRPFDIFHQINMLWPGLLGKDKYEFARTYCSVKFFRGCQGRTYQDFSKGVRLEELNVLLKQTVMIRRLKKHVLVQLPTKRRQIISLQLKRSDVISAMSLCEVVKSNASGNEDATEDPLEISDELDDRSSCRESLRILSWQQIGIAKLSGFLKWLSMHPIFAEPDGVDNLELGVSSHKMIIFAHHHKVMDGVQVKIAIIGITAGNVGLDFSSAQHVVFLELPQTPSHMSQAEDRAHRRGQTKAVNVYIFCAKDTLDESRWYEDSEAKTLLKMWSVDLMDSILAVINVESVSYHETAGSTENRTPEGAERHEVSGVELKRFSRAISDTDLWHVDEYNELPEMKNNRSELKSNTVPQTNFDFLLGEQAEMVSDLDMWKHTVPGGSQATASEGKSGCTELNRLHHLEDGAKGNDQLEEEGNSVSERSGELIEADSSSSIPVDCLRFEGSTSFTGLESDFSHPIDEQETPPPPTKYNCNKCAETENKAVPKPVHKATANEDQSLFANRLESRRTVQIESSVHSSSIKTVTGVAMEVAGGDRMSGDGRRWSPESDGAPVKFIGDWVSQYTGRIHLYSCIPGIDSRPRLLFENFKPLELESPNPPDKDSKSVSKSIKDNPEYRPALLAFIEEWKNLRPVQRNKLLAKPLQLPLSVELCCLTESLNHDSGYGKQRKDSLWQGLLKGKSKRRTTPLNEISRVLPPNAEWKRVHLPVGQCQKEKEYTQGWTVTGEPLCKLCQTPCKGENAETPEFLEDLFCNLSCYEEYRFRTSNRFIRQELFQIERGICTNCQLDCHKLVEHLKPLSNAKRQKYIEKVAPKLARRECRLENMRTLCVVCHADVTALQCAERRLARIKAKKQLKAIMNGLRNIKEAGQSGSNLKPSSYNPVHIAWHAAKMVLVEEDHDHMENIVDDELLIEVPGSAYSGAGNGVTRTEKH</sequence>
<evidence type="ECO:0000313" key="8">
    <source>
        <dbReference type="Proteomes" id="UP000626092"/>
    </source>
</evidence>
<feature type="region of interest" description="Disordered" evidence="5">
    <location>
        <begin position="1461"/>
        <end position="1481"/>
    </location>
</feature>
<dbReference type="Pfam" id="PF00176">
    <property type="entry name" value="SNF2-rel_dom"/>
    <property type="match status" value="1"/>
</dbReference>
<comment type="similarity">
    <text evidence="1">Belongs to the PPR family. PCMP-H subfamily.</text>
</comment>
<name>A0A834GN56_RHOSS</name>
<dbReference type="InterPro" id="IPR032867">
    <property type="entry name" value="DYW_dom"/>
</dbReference>
<dbReference type="InterPro" id="IPR027417">
    <property type="entry name" value="P-loop_NTPase"/>
</dbReference>
<keyword evidence="2" id="KW-0677">Repeat</keyword>
<evidence type="ECO:0000256" key="2">
    <source>
        <dbReference type="ARBA" id="ARBA00022737"/>
    </source>
</evidence>
<dbReference type="InterPro" id="IPR049730">
    <property type="entry name" value="SNF2/RAD54-like_C"/>
</dbReference>
<dbReference type="InterPro" id="IPR011990">
    <property type="entry name" value="TPR-like_helical_dom_sf"/>
</dbReference>
<dbReference type="InterPro" id="IPR001650">
    <property type="entry name" value="Helicase_C-like"/>
</dbReference>